<accession>A0A6J8B226</accession>
<dbReference type="InterPro" id="IPR029255">
    <property type="entry name" value="CLN6"/>
</dbReference>
<evidence type="ECO:0000313" key="2">
    <source>
        <dbReference type="EMBL" id="CAC5377440.1"/>
    </source>
</evidence>
<protein>
    <submittedName>
        <fullName evidence="2">CLN6</fullName>
    </submittedName>
</protein>
<reference evidence="2 3" key="1">
    <citation type="submission" date="2020-06" db="EMBL/GenBank/DDBJ databases">
        <authorList>
            <person name="Li R."/>
            <person name="Bekaert M."/>
        </authorList>
    </citation>
    <scope>NUCLEOTIDE SEQUENCE [LARGE SCALE GENOMIC DNA]</scope>
    <source>
        <strain evidence="3">wild</strain>
    </source>
</reference>
<dbReference type="EMBL" id="CACVKT020002375">
    <property type="protein sequence ID" value="CAC5377440.1"/>
    <property type="molecule type" value="Genomic_DNA"/>
</dbReference>
<dbReference type="AlphaFoldDB" id="A0A6J8B226"/>
<evidence type="ECO:0000313" key="3">
    <source>
        <dbReference type="Proteomes" id="UP000507470"/>
    </source>
</evidence>
<evidence type="ECO:0000256" key="1">
    <source>
        <dbReference type="SAM" id="Phobius"/>
    </source>
</evidence>
<dbReference type="OrthoDB" id="9970199at2759"/>
<dbReference type="PANTHER" id="PTHR16244:SF2">
    <property type="entry name" value="CEROID-LIPOFUSCINOSIS NEURONAL PROTEIN 6"/>
    <property type="match status" value="1"/>
</dbReference>
<keyword evidence="1" id="KW-0812">Transmembrane</keyword>
<dbReference type="Proteomes" id="UP000507470">
    <property type="component" value="Unassembled WGS sequence"/>
</dbReference>
<proteinExistence type="predicted"/>
<dbReference type="PANTHER" id="PTHR16244">
    <property type="entry name" value="CEROID-LIPOFUSCINOSIS NEURONAL PROTEIN 6"/>
    <property type="match status" value="1"/>
</dbReference>
<sequence>MESKVRKRGQNLQYVNVEDQDTNFRNEKKPSSYDKFHWDLWLFLAVENWLFDFGRPIFALFVPQKWFPMKYPSVGDYCHMAYNVITPFCLLKVDSFELLYLYDEVIGHLMWYLVTEGQIFSVYFITFICMLAMVIIKKGKGLKMDVNGRFLFYSFITTFVLVAVWVLWLWNDPILRHKYPGLLYIPEPWSYYTLYIKPH</sequence>
<name>A0A6J8B226_MYTCO</name>
<keyword evidence="3" id="KW-1185">Reference proteome</keyword>
<keyword evidence="1" id="KW-1133">Transmembrane helix</keyword>
<dbReference type="Pfam" id="PF15156">
    <property type="entry name" value="CLN6"/>
    <property type="match status" value="2"/>
</dbReference>
<feature type="transmembrane region" description="Helical" evidence="1">
    <location>
        <begin position="150"/>
        <end position="170"/>
    </location>
</feature>
<feature type="transmembrane region" description="Helical" evidence="1">
    <location>
        <begin position="119"/>
        <end position="138"/>
    </location>
</feature>
<gene>
    <name evidence="2" type="ORF">MCOR_13757</name>
</gene>
<organism evidence="2 3">
    <name type="scientific">Mytilus coruscus</name>
    <name type="common">Sea mussel</name>
    <dbReference type="NCBI Taxonomy" id="42192"/>
    <lineage>
        <taxon>Eukaryota</taxon>
        <taxon>Metazoa</taxon>
        <taxon>Spiralia</taxon>
        <taxon>Lophotrochozoa</taxon>
        <taxon>Mollusca</taxon>
        <taxon>Bivalvia</taxon>
        <taxon>Autobranchia</taxon>
        <taxon>Pteriomorphia</taxon>
        <taxon>Mytilida</taxon>
        <taxon>Mytiloidea</taxon>
        <taxon>Mytilidae</taxon>
        <taxon>Mytilinae</taxon>
        <taxon>Mytilus</taxon>
    </lineage>
</organism>
<keyword evidence="1" id="KW-0472">Membrane</keyword>